<evidence type="ECO:0000256" key="1">
    <source>
        <dbReference type="SAM" id="MobiDB-lite"/>
    </source>
</evidence>
<accession>A0A6J7BAD0</accession>
<sequence length="90" mass="9676">MRTTFMPSWADRRAHAYPPLPPPKMTTSNCSATCYSQISRISTHGVILPPISAPAGRFRQPNEGANGHTGPADRGVPVWSGGVEGWTCNI</sequence>
<protein>
    <submittedName>
        <fullName evidence="2">Unannotated protein</fullName>
    </submittedName>
</protein>
<reference evidence="2" key="1">
    <citation type="submission" date="2020-05" db="EMBL/GenBank/DDBJ databases">
        <authorList>
            <person name="Chiriac C."/>
            <person name="Salcher M."/>
            <person name="Ghai R."/>
            <person name="Kavagutti S V."/>
        </authorList>
    </citation>
    <scope>NUCLEOTIDE SEQUENCE</scope>
</reference>
<dbReference type="EMBL" id="CAFBAA010000011">
    <property type="protein sequence ID" value="CAB4842272.1"/>
    <property type="molecule type" value="Genomic_DNA"/>
</dbReference>
<organism evidence="2">
    <name type="scientific">freshwater metagenome</name>
    <dbReference type="NCBI Taxonomy" id="449393"/>
    <lineage>
        <taxon>unclassified sequences</taxon>
        <taxon>metagenomes</taxon>
        <taxon>ecological metagenomes</taxon>
    </lineage>
</organism>
<name>A0A6J7BAD0_9ZZZZ</name>
<dbReference type="AlphaFoldDB" id="A0A6J7BAD0"/>
<gene>
    <name evidence="2" type="ORF">UFOPK3266_00588</name>
</gene>
<evidence type="ECO:0000313" key="2">
    <source>
        <dbReference type="EMBL" id="CAB4842272.1"/>
    </source>
</evidence>
<proteinExistence type="predicted"/>
<feature type="region of interest" description="Disordered" evidence="1">
    <location>
        <begin position="52"/>
        <end position="78"/>
    </location>
</feature>